<dbReference type="RefSeq" id="WP_020638446.1">
    <property type="nucleotide sequence ID" value="NZ_QHHU01000124.1"/>
</dbReference>
<feature type="transmembrane region" description="Helical" evidence="1">
    <location>
        <begin position="20"/>
        <end position="41"/>
    </location>
</feature>
<keyword evidence="1" id="KW-1133">Transmembrane helix</keyword>
<accession>A0A428VVJ4</accession>
<sequence>MGSTPASDVPAHQPTTTRWALTGAIVFLVAYLLVNFAGVLSDRSLPLPDAPAADVAAYYSANPAATVAVALLQAVSVLGFAGFARAVVRIPATEPARARLLAGTAGISVLAMLVSCAFSLALAIVAGSASLATVQTLRLGSFYAGGVVNVVTLGLFVLVAATALARGGFLGAPSRWFGYVAGTLATLSVLSLVFYYASAFLPIGRILSMVWTVAAAIVLARHRRPVVAGSPA</sequence>
<dbReference type="Proteomes" id="UP000286716">
    <property type="component" value="Unassembled WGS sequence"/>
</dbReference>
<keyword evidence="1" id="KW-0472">Membrane</keyword>
<feature type="transmembrane region" description="Helical" evidence="1">
    <location>
        <begin position="176"/>
        <end position="197"/>
    </location>
</feature>
<evidence type="ECO:0000313" key="2">
    <source>
        <dbReference type="EMBL" id="RSM34846.1"/>
    </source>
</evidence>
<keyword evidence="3" id="KW-1185">Reference proteome</keyword>
<dbReference type="OrthoDB" id="5196601at2"/>
<proteinExistence type="predicted"/>
<dbReference type="AlphaFoldDB" id="A0A428VVJ4"/>
<evidence type="ECO:0000313" key="3">
    <source>
        <dbReference type="Proteomes" id="UP000286716"/>
    </source>
</evidence>
<feature type="transmembrane region" description="Helical" evidence="1">
    <location>
        <begin position="141"/>
        <end position="164"/>
    </location>
</feature>
<name>A0A428VVJ4_AMYBA</name>
<evidence type="ECO:0008006" key="4">
    <source>
        <dbReference type="Google" id="ProtNLM"/>
    </source>
</evidence>
<reference evidence="2 3" key="1">
    <citation type="submission" date="2018-05" db="EMBL/GenBank/DDBJ databases">
        <title>Evolution of GPA BGCs.</title>
        <authorList>
            <person name="Waglechner N."/>
            <person name="Wright G.D."/>
        </authorList>
    </citation>
    <scope>NUCLEOTIDE SEQUENCE [LARGE SCALE GENOMIC DNA]</scope>
    <source>
        <strain evidence="2 3">DSM 5908</strain>
    </source>
</reference>
<protein>
    <recommendedName>
        <fullName evidence="4">DUF4386 domain-containing protein</fullName>
    </recommendedName>
</protein>
<feature type="transmembrane region" description="Helical" evidence="1">
    <location>
        <begin position="100"/>
        <end position="129"/>
    </location>
</feature>
<dbReference type="EMBL" id="QHHU01000124">
    <property type="protein sequence ID" value="RSM34846.1"/>
    <property type="molecule type" value="Genomic_DNA"/>
</dbReference>
<gene>
    <name evidence="2" type="ORF">DMA12_46705</name>
</gene>
<organism evidence="2 3">
    <name type="scientific">Amycolatopsis balhimycina DSM 5908</name>
    <dbReference type="NCBI Taxonomy" id="1081091"/>
    <lineage>
        <taxon>Bacteria</taxon>
        <taxon>Bacillati</taxon>
        <taxon>Actinomycetota</taxon>
        <taxon>Actinomycetes</taxon>
        <taxon>Pseudonocardiales</taxon>
        <taxon>Pseudonocardiaceae</taxon>
        <taxon>Amycolatopsis</taxon>
    </lineage>
</organism>
<comment type="caution">
    <text evidence="2">The sequence shown here is derived from an EMBL/GenBank/DDBJ whole genome shotgun (WGS) entry which is preliminary data.</text>
</comment>
<feature type="transmembrane region" description="Helical" evidence="1">
    <location>
        <begin position="203"/>
        <end position="220"/>
    </location>
</feature>
<keyword evidence="1" id="KW-0812">Transmembrane</keyword>
<feature type="transmembrane region" description="Helical" evidence="1">
    <location>
        <begin position="61"/>
        <end position="88"/>
    </location>
</feature>
<evidence type="ECO:0000256" key="1">
    <source>
        <dbReference type="SAM" id="Phobius"/>
    </source>
</evidence>